<keyword evidence="1" id="KW-0472">Membrane</keyword>
<feature type="region of interest" description="Disordered" evidence="2">
    <location>
        <begin position="1"/>
        <end position="31"/>
    </location>
</feature>
<dbReference type="GO" id="GO:0042407">
    <property type="term" value="P:cristae formation"/>
    <property type="evidence" value="ECO:0007669"/>
    <property type="project" value="InterPro"/>
</dbReference>
<protein>
    <recommendedName>
        <fullName evidence="1">MICOS complex subunit</fullName>
    </recommendedName>
</protein>
<keyword evidence="1" id="KW-0496">Mitochondrion</keyword>
<reference evidence="3" key="1">
    <citation type="submission" date="2021-03" db="EMBL/GenBank/DDBJ databases">
        <title>Evolutionary innovations through gain and loss of genes in the ectomycorrhizal Boletales.</title>
        <authorList>
            <person name="Wu G."/>
            <person name="Miyauchi S."/>
            <person name="Morin E."/>
            <person name="Yang Z.-L."/>
            <person name="Xu J."/>
            <person name="Martin F.M."/>
        </authorList>
    </citation>
    <scope>NUCLEOTIDE SEQUENCE</scope>
    <source>
        <strain evidence="3">BR01</strain>
    </source>
</reference>
<gene>
    <name evidence="3" type="ORF">JVT61DRAFT_14672</name>
</gene>
<evidence type="ECO:0000256" key="1">
    <source>
        <dbReference type="RuleBase" id="RU363021"/>
    </source>
</evidence>
<accession>A0A8I3ACV5</accession>
<dbReference type="InterPro" id="IPR033181">
    <property type="entry name" value="Mic26_fungi"/>
</dbReference>
<sequence length="306" mass="33197">MASAGAVGTVVVDSETSHSEEQSTPGPADVVPAPEVLAQSQSVNAVVEPVQSVVDSESVTSASEPLRTVFPDLPDKVAVSSTEYIPLVLKKTHFFFSFWQLSMYPCPTPTLVLLDTPSPLELRIGQVRREVCGYYFGARTHVQGAIDRWIRVEEAVESRLHSFRDPTEPLNPGLLYTGISALTASVVVRSRALPVRFLLPPLSCVGAFAYFLPRTAGRVGGWMEELEGTYAPRAGEIRQTSVAHTRMALGMLGDKYREGREGLEKGVRRVVEGIESGTGLRLSGALGWTKARDDNKSGSDEDHKNG</sequence>
<dbReference type="AlphaFoldDB" id="A0A8I3ACV5"/>
<evidence type="ECO:0000313" key="3">
    <source>
        <dbReference type="EMBL" id="KAG6377886.1"/>
    </source>
</evidence>
<dbReference type="PANTHER" id="PTHR28268">
    <property type="entry name" value="MICOS SUBUNIT MIC26"/>
    <property type="match status" value="1"/>
</dbReference>
<dbReference type="OrthoDB" id="2399148at2759"/>
<dbReference type="GO" id="GO:0044284">
    <property type="term" value="C:mitochondrial crista junction"/>
    <property type="evidence" value="ECO:0007669"/>
    <property type="project" value="TreeGrafter"/>
</dbReference>
<dbReference type="EMBL" id="JAGFBS010000008">
    <property type="protein sequence ID" value="KAG6377886.1"/>
    <property type="molecule type" value="Genomic_DNA"/>
</dbReference>
<comment type="function">
    <text evidence="1">Component of the MICOS complex, a large protein complex of the mitochondrial inner membrane that plays crucial roles in the maintenance of crista junctions, inner membrane architecture, and formation of contact sites to the outer membrane.</text>
</comment>
<evidence type="ECO:0000256" key="2">
    <source>
        <dbReference type="SAM" id="MobiDB-lite"/>
    </source>
</evidence>
<dbReference type="GO" id="GO:0061617">
    <property type="term" value="C:MICOS complex"/>
    <property type="evidence" value="ECO:0007669"/>
    <property type="project" value="UniProtKB-UniRule"/>
</dbReference>
<dbReference type="InterPro" id="IPR019166">
    <property type="entry name" value="MIC26/MIC27"/>
</dbReference>
<comment type="subcellular location">
    <subcellularLocation>
        <location evidence="1">Mitochondrion inner membrane</location>
    </subcellularLocation>
</comment>
<organism evidence="3 4">
    <name type="scientific">Boletus reticuloceps</name>
    <dbReference type="NCBI Taxonomy" id="495285"/>
    <lineage>
        <taxon>Eukaryota</taxon>
        <taxon>Fungi</taxon>
        <taxon>Dikarya</taxon>
        <taxon>Basidiomycota</taxon>
        <taxon>Agaricomycotina</taxon>
        <taxon>Agaricomycetes</taxon>
        <taxon>Agaricomycetidae</taxon>
        <taxon>Boletales</taxon>
        <taxon>Boletineae</taxon>
        <taxon>Boletaceae</taxon>
        <taxon>Boletoideae</taxon>
        <taxon>Boletus</taxon>
    </lineage>
</organism>
<dbReference type="Pfam" id="PF09769">
    <property type="entry name" value="ApoO"/>
    <property type="match status" value="1"/>
</dbReference>
<keyword evidence="4" id="KW-1185">Reference proteome</keyword>
<dbReference type="PANTHER" id="PTHR28268:SF1">
    <property type="entry name" value="MICOS SUBUNIT MIC26"/>
    <property type="match status" value="1"/>
</dbReference>
<comment type="subunit">
    <text evidence="1">Component of the mitochondrial contact site and cristae organizing system (MICOS) complex.</text>
</comment>
<name>A0A8I3ACV5_9AGAM</name>
<proteinExistence type="predicted"/>
<evidence type="ECO:0000313" key="4">
    <source>
        <dbReference type="Proteomes" id="UP000683000"/>
    </source>
</evidence>
<comment type="caution">
    <text evidence="3">The sequence shown here is derived from an EMBL/GenBank/DDBJ whole genome shotgun (WGS) entry which is preliminary data.</text>
</comment>
<keyword evidence="1" id="KW-0999">Mitochondrion inner membrane</keyword>
<dbReference type="Proteomes" id="UP000683000">
    <property type="component" value="Unassembled WGS sequence"/>
</dbReference>